<dbReference type="EC" id="2.7.7.87" evidence="3"/>
<dbReference type="SUPFAM" id="SSF55821">
    <property type="entry name" value="YrdC/RibB"/>
    <property type="match status" value="1"/>
</dbReference>
<dbReference type="GO" id="GO:0005737">
    <property type="term" value="C:cytoplasm"/>
    <property type="evidence" value="ECO:0007669"/>
    <property type="project" value="UniProtKB-SubCell"/>
</dbReference>
<evidence type="ECO:0000256" key="7">
    <source>
        <dbReference type="ARBA" id="ARBA00022695"/>
    </source>
</evidence>
<reference evidence="13" key="1">
    <citation type="journal article" date="2014" name="Int. J. Syst. Evol. Microbiol.">
        <title>Complete genome sequence of Corynebacterium casei LMG S-19264T (=DSM 44701T), isolated from a smear-ripened cheese.</title>
        <authorList>
            <consortium name="US DOE Joint Genome Institute (JGI-PGF)"/>
            <person name="Walter F."/>
            <person name="Albersmeier A."/>
            <person name="Kalinowski J."/>
            <person name="Ruckert C."/>
        </authorList>
    </citation>
    <scope>NUCLEOTIDE SEQUENCE</scope>
    <source>
        <strain evidence="13">CGMCC 4.7308</strain>
    </source>
</reference>
<dbReference type="RefSeq" id="WP_188944887.1">
    <property type="nucleotide sequence ID" value="NZ_BMNA01000019.1"/>
</dbReference>
<accession>A0A917WNV6</accession>
<name>A0A917WNV6_9ACTN</name>
<keyword evidence="8" id="KW-0547">Nucleotide-binding</keyword>
<feature type="domain" description="YrdC-like" evidence="12">
    <location>
        <begin position="13"/>
        <end position="198"/>
    </location>
</feature>
<evidence type="ECO:0000256" key="6">
    <source>
        <dbReference type="ARBA" id="ARBA00022694"/>
    </source>
</evidence>
<keyword evidence="9" id="KW-0067">ATP-binding</keyword>
<evidence type="ECO:0000256" key="5">
    <source>
        <dbReference type="ARBA" id="ARBA00022679"/>
    </source>
</evidence>
<keyword evidence="14" id="KW-1185">Reference proteome</keyword>
<dbReference type="GO" id="GO:0008033">
    <property type="term" value="P:tRNA processing"/>
    <property type="evidence" value="ECO:0007669"/>
    <property type="project" value="UniProtKB-KW"/>
</dbReference>
<evidence type="ECO:0000313" key="14">
    <source>
        <dbReference type="Proteomes" id="UP000655208"/>
    </source>
</evidence>
<reference evidence="13" key="2">
    <citation type="submission" date="2020-09" db="EMBL/GenBank/DDBJ databases">
        <authorList>
            <person name="Sun Q."/>
            <person name="Zhou Y."/>
        </authorList>
    </citation>
    <scope>NUCLEOTIDE SEQUENCE</scope>
    <source>
        <strain evidence="13">CGMCC 4.7308</strain>
    </source>
</reference>
<dbReference type="GO" id="GO:0003725">
    <property type="term" value="F:double-stranded RNA binding"/>
    <property type="evidence" value="ECO:0007669"/>
    <property type="project" value="InterPro"/>
</dbReference>
<dbReference type="EMBL" id="BMNA01000019">
    <property type="protein sequence ID" value="GGM18065.1"/>
    <property type="molecule type" value="Genomic_DNA"/>
</dbReference>
<dbReference type="InterPro" id="IPR017945">
    <property type="entry name" value="DHBP_synth_RibB-like_a/b_dom"/>
</dbReference>
<comment type="catalytic activity">
    <reaction evidence="11">
        <text>L-threonine + hydrogencarbonate + ATP = L-threonylcarbamoyladenylate + diphosphate + H2O</text>
        <dbReference type="Rhea" id="RHEA:36407"/>
        <dbReference type="ChEBI" id="CHEBI:15377"/>
        <dbReference type="ChEBI" id="CHEBI:17544"/>
        <dbReference type="ChEBI" id="CHEBI:30616"/>
        <dbReference type="ChEBI" id="CHEBI:33019"/>
        <dbReference type="ChEBI" id="CHEBI:57926"/>
        <dbReference type="ChEBI" id="CHEBI:73682"/>
        <dbReference type="EC" id="2.7.7.87"/>
    </reaction>
</comment>
<keyword evidence="6" id="KW-0819">tRNA processing</keyword>
<dbReference type="PROSITE" id="PS51163">
    <property type="entry name" value="YRDC"/>
    <property type="match status" value="1"/>
</dbReference>
<dbReference type="PANTHER" id="PTHR17490">
    <property type="entry name" value="SUA5"/>
    <property type="match status" value="1"/>
</dbReference>
<keyword evidence="7" id="KW-0548">Nucleotidyltransferase</keyword>
<dbReference type="InterPro" id="IPR050156">
    <property type="entry name" value="TC-AMP_synthase_SUA5"/>
</dbReference>
<dbReference type="Proteomes" id="UP000655208">
    <property type="component" value="Unassembled WGS sequence"/>
</dbReference>
<dbReference type="GO" id="GO:0061710">
    <property type="term" value="F:L-threonylcarbamoyladenylate synthase"/>
    <property type="evidence" value="ECO:0007669"/>
    <property type="project" value="UniProtKB-EC"/>
</dbReference>
<dbReference type="AlphaFoldDB" id="A0A917WNV6"/>
<comment type="similarity">
    <text evidence="2">Belongs to the SUA5 family.</text>
</comment>
<proteinExistence type="inferred from homology"/>
<dbReference type="PANTHER" id="PTHR17490:SF16">
    <property type="entry name" value="THREONYLCARBAMOYL-AMP SYNTHASE"/>
    <property type="match status" value="1"/>
</dbReference>
<keyword evidence="5" id="KW-0808">Transferase</keyword>
<gene>
    <name evidence="13" type="ORF">GCM10011594_42680</name>
</gene>
<sequence>MRTYDCSDPGERRLGLTAAAGAAASGSLVVLPTDTVYGIGADAFNAGAVAALLAAKGRGRDMPVPVLVGSWNTIDGLVHAVPPVARSLIEAFWPGGLSLVVQHASSLAWDLGDSRGTVMVRMPLHPVALDLLRSVGPMAVSSANRSGQPPATSAEQAAEQLGESVEIYLDGGPAPIGVASTVLDVTGDVPRVLRQGAVPLDEVRRVAGEVEVVG</sequence>
<evidence type="ECO:0000256" key="2">
    <source>
        <dbReference type="ARBA" id="ARBA00007663"/>
    </source>
</evidence>
<evidence type="ECO:0000259" key="12">
    <source>
        <dbReference type="PROSITE" id="PS51163"/>
    </source>
</evidence>
<evidence type="ECO:0000256" key="8">
    <source>
        <dbReference type="ARBA" id="ARBA00022741"/>
    </source>
</evidence>
<dbReference type="GO" id="GO:0006450">
    <property type="term" value="P:regulation of translational fidelity"/>
    <property type="evidence" value="ECO:0007669"/>
    <property type="project" value="TreeGrafter"/>
</dbReference>
<organism evidence="13 14">
    <name type="scientific">Nakamurella endophytica</name>
    <dbReference type="NCBI Taxonomy" id="1748367"/>
    <lineage>
        <taxon>Bacteria</taxon>
        <taxon>Bacillati</taxon>
        <taxon>Actinomycetota</taxon>
        <taxon>Actinomycetes</taxon>
        <taxon>Nakamurellales</taxon>
        <taxon>Nakamurellaceae</taxon>
        <taxon>Nakamurella</taxon>
    </lineage>
</organism>
<evidence type="ECO:0000256" key="9">
    <source>
        <dbReference type="ARBA" id="ARBA00022840"/>
    </source>
</evidence>
<evidence type="ECO:0000256" key="4">
    <source>
        <dbReference type="ARBA" id="ARBA00022490"/>
    </source>
</evidence>
<evidence type="ECO:0000256" key="1">
    <source>
        <dbReference type="ARBA" id="ARBA00004496"/>
    </source>
</evidence>
<evidence type="ECO:0000313" key="13">
    <source>
        <dbReference type="EMBL" id="GGM18065.1"/>
    </source>
</evidence>
<evidence type="ECO:0000256" key="11">
    <source>
        <dbReference type="ARBA" id="ARBA00048366"/>
    </source>
</evidence>
<keyword evidence="4" id="KW-0963">Cytoplasm</keyword>
<evidence type="ECO:0000256" key="3">
    <source>
        <dbReference type="ARBA" id="ARBA00012584"/>
    </source>
</evidence>
<dbReference type="GO" id="GO:0005524">
    <property type="term" value="F:ATP binding"/>
    <property type="evidence" value="ECO:0007669"/>
    <property type="project" value="UniProtKB-KW"/>
</dbReference>
<comment type="subcellular location">
    <subcellularLocation>
        <location evidence="1">Cytoplasm</location>
    </subcellularLocation>
</comment>
<dbReference type="NCBIfam" id="TIGR00057">
    <property type="entry name" value="L-threonylcarbamoyladenylate synthase"/>
    <property type="match status" value="1"/>
</dbReference>
<evidence type="ECO:0000256" key="10">
    <source>
        <dbReference type="ARBA" id="ARBA00029774"/>
    </source>
</evidence>
<protein>
    <recommendedName>
        <fullName evidence="10">L-threonylcarbamoyladenylate synthase</fullName>
        <ecNumber evidence="3">2.7.7.87</ecNumber>
    </recommendedName>
    <alternativeName>
        <fullName evidence="10">L-threonylcarbamoyladenylate synthase</fullName>
    </alternativeName>
</protein>
<dbReference type="InterPro" id="IPR006070">
    <property type="entry name" value="Sua5-like_dom"/>
</dbReference>
<dbReference type="GO" id="GO:0000049">
    <property type="term" value="F:tRNA binding"/>
    <property type="evidence" value="ECO:0007669"/>
    <property type="project" value="TreeGrafter"/>
</dbReference>
<dbReference type="Pfam" id="PF01300">
    <property type="entry name" value="Sua5_yciO_yrdC"/>
    <property type="match status" value="1"/>
</dbReference>
<dbReference type="Gene3D" id="3.90.870.10">
    <property type="entry name" value="DHBP synthase"/>
    <property type="match status" value="1"/>
</dbReference>
<comment type="caution">
    <text evidence="13">The sequence shown here is derived from an EMBL/GenBank/DDBJ whole genome shotgun (WGS) entry which is preliminary data.</text>
</comment>